<evidence type="ECO:0000256" key="4">
    <source>
        <dbReference type="ARBA" id="ARBA00022692"/>
    </source>
</evidence>
<keyword evidence="6 8" id="KW-0472">Membrane</keyword>
<protein>
    <recommendedName>
        <fullName evidence="2">chitin synthase</fullName>
        <ecNumber evidence="2">2.4.1.16</ecNumber>
    </recommendedName>
</protein>
<evidence type="ECO:0000256" key="6">
    <source>
        <dbReference type="ARBA" id="ARBA00023136"/>
    </source>
</evidence>
<feature type="transmembrane region" description="Helical" evidence="8">
    <location>
        <begin position="1058"/>
        <end position="1077"/>
    </location>
</feature>
<dbReference type="InterPro" id="IPR004835">
    <property type="entry name" value="Chitin_synth"/>
</dbReference>
<feature type="transmembrane region" description="Helical" evidence="8">
    <location>
        <begin position="154"/>
        <end position="174"/>
    </location>
</feature>
<dbReference type="Ensembl" id="ENSGMOT00000066285.1">
    <property type="protein sequence ID" value="ENSGMOP00000068157.1"/>
    <property type="gene ID" value="ENSGMOG00000029568.1"/>
</dbReference>
<dbReference type="GO" id="GO:0016020">
    <property type="term" value="C:membrane"/>
    <property type="evidence" value="ECO:0007669"/>
    <property type="project" value="UniProtKB-SubCell"/>
</dbReference>
<feature type="region of interest" description="Disordered" evidence="7">
    <location>
        <begin position="969"/>
        <end position="989"/>
    </location>
</feature>
<dbReference type="InterPro" id="IPR029044">
    <property type="entry name" value="Nucleotide-diphossugar_trans"/>
</dbReference>
<feature type="transmembrane region" description="Helical" evidence="8">
    <location>
        <begin position="36"/>
        <end position="56"/>
    </location>
</feature>
<dbReference type="GO" id="GO:0071944">
    <property type="term" value="C:cell periphery"/>
    <property type="evidence" value="ECO:0007669"/>
    <property type="project" value="TreeGrafter"/>
</dbReference>
<evidence type="ECO:0000313" key="9">
    <source>
        <dbReference type="Ensembl" id="ENSGMOP00000068157.1"/>
    </source>
</evidence>
<dbReference type="GO" id="GO:0006031">
    <property type="term" value="P:chitin biosynthetic process"/>
    <property type="evidence" value="ECO:0007669"/>
    <property type="project" value="TreeGrafter"/>
</dbReference>
<feature type="transmembrane region" description="Helical" evidence="8">
    <location>
        <begin position="813"/>
        <end position="837"/>
    </location>
</feature>
<evidence type="ECO:0000256" key="5">
    <source>
        <dbReference type="ARBA" id="ARBA00022989"/>
    </source>
</evidence>
<evidence type="ECO:0000313" key="10">
    <source>
        <dbReference type="Proteomes" id="UP000694546"/>
    </source>
</evidence>
<feature type="transmembrane region" description="Helical" evidence="8">
    <location>
        <begin position="755"/>
        <end position="779"/>
    </location>
</feature>
<evidence type="ECO:0000256" key="3">
    <source>
        <dbReference type="ARBA" id="ARBA00022676"/>
    </source>
</evidence>
<keyword evidence="3" id="KW-0808">Transferase</keyword>
<dbReference type="EC" id="2.4.1.16" evidence="2"/>
<dbReference type="AlphaFoldDB" id="A0A8C5FX63"/>
<evidence type="ECO:0000256" key="1">
    <source>
        <dbReference type="ARBA" id="ARBA00004141"/>
    </source>
</evidence>
<keyword evidence="4 8" id="KW-0812">Transmembrane</keyword>
<feature type="transmembrane region" description="Helical" evidence="8">
    <location>
        <begin position="785"/>
        <end position="806"/>
    </location>
</feature>
<comment type="subcellular location">
    <subcellularLocation>
        <location evidence="1">Membrane</location>
        <topology evidence="1">Multi-pass membrane protein</topology>
    </subcellularLocation>
</comment>
<dbReference type="PANTHER" id="PTHR22914">
    <property type="entry name" value="CHITIN SYNTHASE"/>
    <property type="match status" value="1"/>
</dbReference>
<name>A0A8C5FX63_GADMO</name>
<reference evidence="9" key="2">
    <citation type="submission" date="2025-09" db="UniProtKB">
        <authorList>
            <consortium name="Ensembl"/>
        </authorList>
    </citation>
    <scope>IDENTIFICATION</scope>
</reference>
<reference evidence="9" key="1">
    <citation type="submission" date="2025-08" db="UniProtKB">
        <authorList>
            <consortium name="Ensembl"/>
        </authorList>
    </citation>
    <scope>IDENTIFICATION</scope>
</reference>
<feature type="transmembrane region" description="Helical" evidence="8">
    <location>
        <begin position="1098"/>
        <end position="1121"/>
    </location>
</feature>
<dbReference type="Proteomes" id="UP000694546">
    <property type="component" value="Chromosome 22"/>
</dbReference>
<keyword evidence="5 8" id="KW-1133">Transmembrane helix</keyword>
<proteinExistence type="predicted"/>
<feature type="transmembrane region" description="Helical" evidence="8">
    <location>
        <begin position="109"/>
        <end position="134"/>
    </location>
</feature>
<sequence>MPVPVVMPVVMPVSVAVFSSLFQVASRSHARLCNSWIVAPVFSVLLILAGHTLFLALYLMDAEGRREAALRCGLAVGATVLVSLTWWQNYLPHLLLPRHAWLTEEMQRCAVVVHLLTSFTRLAVTACVLAAYVPLSGGAWSSVWAPVAPAVGRLLATLAGLQLLSSVVGHWLSLAACKMNALRRCFLLPLYLASLALLPLFLAPVFIYFQLQQDAEGPGYGFARYCEEAVHAGRHTLGDGGFQRLVLDATTQLCALGVERPRQTGLLTCAAVCWWVGFLLATAHTWALRLQRIQTTKQLFVRRMYEGAWLEQGLLLNARFNMRPPLRRTPVPEEKLTLYMCATMWHETFSEMEKIIISIFRWDQFRPHDDREVNNLTTEAHIFFDDAFRTVPVSGERHANQYVEDMVQVIQKVYSLFQEDEQSPFMGPGPIGDQILLRTPYGGRLNVTLPCGNLLVVHLKDKSLIRHKKRWSQIMYMYYLLGWRLDTRFYRRWLNGEDQAQIEREKERERKNTYILALDGDTDFHPPAVMLLIDRLKQYPDVGAACGRIHPTGTGPIVWYQKFEYALTHWLYKTAEHVLGCVLCSPGCFSLFRGAALMDVNIMKRYTTPPTEALHHIQYDQGEDRWLCTLMLQQGWRVEYNAASDAYTNAPEGFKEFYNQRRRWTPSTLANSIDLLGGSIRLARKNRSISRPYLLYEMFIVGSSILIPATVCLMVTGMLSLLLAIDPNWALILATIPPAIYLGLCFYLKADTQVTLAAVLSVLYALIMMVTMLTVISFLVTDDTIFSPLAISFVTFVMVYVVAALLHPQEAHLIVYGLLYILAIPSAYLLLSIYSIVNMNNVSWGTREGAATAGAAVPPPPRNKMESARDTMRQLYQQARCCRCSCLRECSGYTQVGQCDSDLPVIAATGGEPMTTMVEPGPQNTVVGAGPQNTIVGAGPQNTVVGAGPQNTVVGAGPQNTIVERQPEISSVGVQTSPQSSLRRRGSPLSPVRRQDWIDRLRVLSGVRVSFLEDSLEEHETQFWNDLTERYLKPFPDDEDKKRETIKSLRELRNMATFIYFFANLLWLVATFTLQLLKGALSIRIPKYDNSLTFTGDYILVEPVTFMFLFTFVLLVVLQFLTMLFHRTYTLIHFIGYVNTEMKKGHIQSSDRFENSWSPEAWVNEDELYSVSQAGGTMV</sequence>
<dbReference type="Pfam" id="PF03142">
    <property type="entry name" value="Chitin_synth_2"/>
    <property type="match status" value="1"/>
</dbReference>
<dbReference type="OMA" id="SALCQWF"/>
<feature type="compositionally biased region" description="Low complexity" evidence="7">
    <location>
        <begin position="977"/>
        <end position="989"/>
    </location>
</feature>
<keyword evidence="10" id="KW-1185">Reference proteome</keyword>
<feature type="transmembrane region" description="Helical" evidence="8">
    <location>
        <begin position="729"/>
        <end position="748"/>
    </location>
</feature>
<dbReference type="SUPFAM" id="SSF53448">
    <property type="entry name" value="Nucleotide-diphospho-sugar transferases"/>
    <property type="match status" value="1"/>
</dbReference>
<evidence type="ECO:0000256" key="2">
    <source>
        <dbReference type="ARBA" id="ARBA00012543"/>
    </source>
</evidence>
<evidence type="ECO:0000256" key="7">
    <source>
        <dbReference type="SAM" id="MobiDB-lite"/>
    </source>
</evidence>
<evidence type="ECO:0000256" key="8">
    <source>
        <dbReference type="SAM" id="Phobius"/>
    </source>
</evidence>
<organism evidence="9 10">
    <name type="scientific">Gadus morhua</name>
    <name type="common">Atlantic cod</name>
    <dbReference type="NCBI Taxonomy" id="8049"/>
    <lineage>
        <taxon>Eukaryota</taxon>
        <taxon>Metazoa</taxon>
        <taxon>Chordata</taxon>
        <taxon>Craniata</taxon>
        <taxon>Vertebrata</taxon>
        <taxon>Euteleostomi</taxon>
        <taxon>Actinopterygii</taxon>
        <taxon>Neopterygii</taxon>
        <taxon>Teleostei</taxon>
        <taxon>Neoteleostei</taxon>
        <taxon>Acanthomorphata</taxon>
        <taxon>Zeiogadaria</taxon>
        <taxon>Gadariae</taxon>
        <taxon>Gadiformes</taxon>
        <taxon>Gadoidei</taxon>
        <taxon>Gadidae</taxon>
        <taxon>Gadus</taxon>
    </lineage>
</organism>
<dbReference type="GeneTree" id="ENSGT00530000064569"/>
<dbReference type="GO" id="GO:0004100">
    <property type="term" value="F:chitin synthase activity"/>
    <property type="evidence" value="ECO:0007669"/>
    <property type="project" value="UniProtKB-EC"/>
</dbReference>
<accession>A0A8C5FX63</accession>
<feature type="transmembrane region" description="Helical" evidence="8">
    <location>
        <begin position="265"/>
        <end position="288"/>
    </location>
</feature>
<feature type="transmembrane region" description="Helical" evidence="8">
    <location>
        <begin position="6"/>
        <end position="24"/>
    </location>
</feature>
<keyword evidence="3" id="KW-0328">Glycosyltransferase</keyword>
<dbReference type="PANTHER" id="PTHR22914:SF42">
    <property type="entry name" value="CHITIN SYNTHASE"/>
    <property type="match status" value="1"/>
</dbReference>
<feature type="transmembrane region" description="Helical" evidence="8">
    <location>
        <begin position="186"/>
        <end position="209"/>
    </location>
</feature>
<feature type="transmembrane region" description="Helical" evidence="8">
    <location>
        <begin position="694"/>
        <end position="723"/>
    </location>
</feature>
<feature type="transmembrane region" description="Helical" evidence="8">
    <location>
        <begin position="68"/>
        <end position="88"/>
    </location>
</feature>
<dbReference type="Gene3D" id="3.90.550.10">
    <property type="entry name" value="Spore Coat Polysaccharide Biosynthesis Protein SpsA, Chain A"/>
    <property type="match status" value="1"/>
</dbReference>